<dbReference type="InterPro" id="IPR006058">
    <property type="entry name" value="2Fe2S_fd_BS"/>
</dbReference>
<dbReference type="AlphaFoldDB" id="A0A1H3J056"/>
<dbReference type="PROSITE" id="PS00197">
    <property type="entry name" value="2FE2S_FER_1"/>
    <property type="match status" value="1"/>
</dbReference>
<dbReference type="GeneID" id="94692128"/>
<dbReference type="InterPro" id="IPR012675">
    <property type="entry name" value="Beta-grasp_dom_sf"/>
</dbReference>
<dbReference type="InterPro" id="IPR036010">
    <property type="entry name" value="2Fe-2S_ferredoxin-like_sf"/>
</dbReference>
<accession>A0A1H3J056</accession>
<evidence type="ECO:0000313" key="8">
    <source>
        <dbReference type="Proteomes" id="UP000183417"/>
    </source>
</evidence>
<dbReference type="PANTHER" id="PTHR44379">
    <property type="entry name" value="OXIDOREDUCTASE WITH IRON-SULFUR SUBUNIT"/>
    <property type="match status" value="1"/>
</dbReference>
<gene>
    <name evidence="7" type="ORF">SAMN05421547_10437</name>
</gene>
<dbReference type="SUPFAM" id="SSF47741">
    <property type="entry name" value="CO dehydrogenase ISP C-domain like"/>
    <property type="match status" value="1"/>
</dbReference>
<dbReference type="Pfam" id="PF01799">
    <property type="entry name" value="Fer2_2"/>
    <property type="match status" value="1"/>
</dbReference>
<evidence type="ECO:0000256" key="3">
    <source>
        <dbReference type="ARBA" id="ARBA00023002"/>
    </source>
</evidence>
<dbReference type="PANTHER" id="PTHR44379:SF5">
    <property type="entry name" value="OXIDOREDUCTASE WITH IRON-SULFUR SUBUNIT"/>
    <property type="match status" value="1"/>
</dbReference>
<keyword evidence="5" id="KW-0411">Iron-sulfur</keyword>
<dbReference type="InterPro" id="IPR002888">
    <property type="entry name" value="2Fe-2S-bd"/>
</dbReference>
<dbReference type="InterPro" id="IPR001041">
    <property type="entry name" value="2Fe-2S_ferredoxin-type"/>
</dbReference>
<protein>
    <submittedName>
        <fullName evidence="7">Carbon-monoxide dehydrogenase small subunit</fullName>
    </submittedName>
</protein>
<organism evidence="7 8">
    <name type="scientific">Delftia lacustris</name>
    <dbReference type="NCBI Taxonomy" id="558537"/>
    <lineage>
        <taxon>Bacteria</taxon>
        <taxon>Pseudomonadati</taxon>
        <taxon>Pseudomonadota</taxon>
        <taxon>Betaproteobacteria</taxon>
        <taxon>Burkholderiales</taxon>
        <taxon>Comamonadaceae</taxon>
        <taxon>Delftia</taxon>
    </lineage>
</organism>
<evidence type="ECO:0000256" key="5">
    <source>
        <dbReference type="ARBA" id="ARBA00023014"/>
    </source>
</evidence>
<proteinExistence type="predicted"/>
<dbReference type="InterPro" id="IPR051452">
    <property type="entry name" value="Diverse_Oxidoreductases"/>
</dbReference>
<evidence type="ECO:0000313" key="7">
    <source>
        <dbReference type="EMBL" id="SDY33272.1"/>
    </source>
</evidence>
<dbReference type="InterPro" id="IPR036884">
    <property type="entry name" value="2Fe-2S-bd_dom_sf"/>
</dbReference>
<dbReference type="EMBL" id="FNPE01000004">
    <property type="protein sequence ID" value="SDY33272.1"/>
    <property type="molecule type" value="Genomic_DNA"/>
</dbReference>
<dbReference type="PROSITE" id="PS51085">
    <property type="entry name" value="2FE2S_FER_2"/>
    <property type="match status" value="1"/>
</dbReference>
<reference evidence="7 8" key="1">
    <citation type="submission" date="2016-10" db="EMBL/GenBank/DDBJ databases">
        <authorList>
            <person name="de Groot N.N."/>
        </authorList>
    </citation>
    <scope>NUCLEOTIDE SEQUENCE [LARGE SCALE GENOMIC DNA]</scope>
    <source>
        <strain evidence="7 8">LMG 24775</strain>
    </source>
</reference>
<dbReference type="Pfam" id="PF00111">
    <property type="entry name" value="Fer2"/>
    <property type="match status" value="1"/>
</dbReference>
<evidence type="ECO:0000256" key="1">
    <source>
        <dbReference type="ARBA" id="ARBA00022714"/>
    </source>
</evidence>
<dbReference type="GO" id="GO:0051537">
    <property type="term" value="F:2 iron, 2 sulfur cluster binding"/>
    <property type="evidence" value="ECO:0007669"/>
    <property type="project" value="UniProtKB-KW"/>
</dbReference>
<keyword evidence="2" id="KW-0479">Metal-binding</keyword>
<dbReference type="Gene3D" id="1.10.150.120">
    <property type="entry name" value="[2Fe-2S]-binding domain"/>
    <property type="match status" value="1"/>
</dbReference>
<feature type="domain" description="2Fe-2S ferredoxin-type" evidence="6">
    <location>
        <begin position="4"/>
        <end position="80"/>
    </location>
</feature>
<dbReference type="RefSeq" id="WP_074921279.1">
    <property type="nucleotide sequence ID" value="NZ_CP141274.1"/>
</dbReference>
<keyword evidence="3" id="KW-0560">Oxidoreductase</keyword>
<dbReference type="Gene3D" id="3.10.20.30">
    <property type="match status" value="1"/>
</dbReference>
<sequence>MSRHRIECTVNGEPCSVDVPARRLLSDFLRDDLHLTGTKRGCETGVCGACSVLLDGEVVKSCLLLAVQVQGRALTTIEGLADRIAGDAGADPSQRLHPLQQSFMQWGGLQCGYCTPGFIMAACDLLGRNPLPGADEVRHGLNGNLCRCTGYTQIVESVLVAAEKMHGN</sequence>
<dbReference type="GO" id="GO:0046872">
    <property type="term" value="F:metal ion binding"/>
    <property type="evidence" value="ECO:0007669"/>
    <property type="project" value="UniProtKB-KW"/>
</dbReference>
<name>A0A1H3J056_9BURK</name>
<evidence type="ECO:0000256" key="4">
    <source>
        <dbReference type="ARBA" id="ARBA00023004"/>
    </source>
</evidence>
<evidence type="ECO:0000256" key="2">
    <source>
        <dbReference type="ARBA" id="ARBA00022723"/>
    </source>
</evidence>
<dbReference type="FunFam" id="3.10.20.30:FF:000020">
    <property type="entry name" value="Xanthine dehydrogenase iron-sulfur subunit"/>
    <property type="match status" value="1"/>
</dbReference>
<keyword evidence="4" id="KW-0408">Iron</keyword>
<keyword evidence="1" id="KW-0001">2Fe-2S</keyword>
<dbReference type="GO" id="GO:0016491">
    <property type="term" value="F:oxidoreductase activity"/>
    <property type="evidence" value="ECO:0007669"/>
    <property type="project" value="UniProtKB-KW"/>
</dbReference>
<dbReference type="Proteomes" id="UP000183417">
    <property type="component" value="Unassembled WGS sequence"/>
</dbReference>
<dbReference type="SUPFAM" id="SSF54292">
    <property type="entry name" value="2Fe-2S ferredoxin-like"/>
    <property type="match status" value="1"/>
</dbReference>
<evidence type="ECO:0000259" key="6">
    <source>
        <dbReference type="PROSITE" id="PS51085"/>
    </source>
</evidence>